<dbReference type="Proteomes" id="UP000244906">
    <property type="component" value="Unassembled WGS sequence"/>
</dbReference>
<name>A0A2V1H6C1_9GAMM</name>
<organism evidence="1 2">
    <name type="scientific">Pelagibaculum spongiae</name>
    <dbReference type="NCBI Taxonomy" id="2080658"/>
    <lineage>
        <taxon>Bacteria</taxon>
        <taxon>Pseudomonadati</taxon>
        <taxon>Pseudomonadota</taxon>
        <taxon>Gammaproteobacteria</taxon>
        <taxon>Oceanospirillales</taxon>
        <taxon>Pelagibaculum</taxon>
    </lineage>
</organism>
<proteinExistence type="predicted"/>
<dbReference type="RefSeq" id="WP_116685559.1">
    <property type="nucleotide sequence ID" value="NZ_CAWNYD010000001.1"/>
</dbReference>
<dbReference type="InterPro" id="IPR010710">
    <property type="entry name" value="DUF1289"/>
</dbReference>
<dbReference type="AlphaFoldDB" id="A0A2V1H6C1"/>
<reference evidence="1 2" key="1">
    <citation type="submission" date="2018-04" db="EMBL/GenBank/DDBJ databases">
        <title>Thalassorhabdus spongiae gen. nov., sp. nov., isolated from a marine sponge in South-West Iceland.</title>
        <authorList>
            <person name="Knobloch S."/>
            <person name="Daussin A."/>
            <person name="Johannsson R."/>
            <person name="Marteinsson V.T."/>
        </authorList>
    </citation>
    <scope>NUCLEOTIDE SEQUENCE [LARGE SCALE GENOMIC DNA]</scope>
    <source>
        <strain evidence="1 2">Hp12</strain>
    </source>
</reference>
<evidence type="ECO:0008006" key="3">
    <source>
        <dbReference type="Google" id="ProtNLM"/>
    </source>
</evidence>
<accession>A0A2V1H6C1</accession>
<dbReference type="Pfam" id="PF06945">
    <property type="entry name" value="DUF1289"/>
    <property type="match status" value="1"/>
</dbReference>
<evidence type="ECO:0000313" key="1">
    <source>
        <dbReference type="EMBL" id="PVZ71972.1"/>
    </source>
</evidence>
<dbReference type="EMBL" id="QDDL01000001">
    <property type="protein sequence ID" value="PVZ71972.1"/>
    <property type="molecule type" value="Genomic_DNA"/>
</dbReference>
<evidence type="ECO:0000313" key="2">
    <source>
        <dbReference type="Proteomes" id="UP000244906"/>
    </source>
</evidence>
<protein>
    <recommendedName>
        <fullName evidence="3">DUF1289 domain-containing protein</fullName>
    </recommendedName>
</protein>
<keyword evidence="2" id="KW-1185">Reference proteome</keyword>
<sequence>MKLDIVESPCIGRCSTTYGGDECRGCFRTVEQIRDWFQLPNDQLIEIQKQRFLKIETIAAEHAQVDDLDALERALEKYHVRYYADAPALVQVVDILRGRNGVIDGFVEDGFSPLQAGISSADLFNKIETALRNSVDI</sequence>
<gene>
    <name evidence="1" type="ORF">DC094_02820</name>
</gene>
<dbReference type="OrthoDB" id="5296987at2"/>
<comment type="caution">
    <text evidence="1">The sequence shown here is derived from an EMBL/GenBank/DDBJ whole genome shotgun (WGS) entry which is preliminary data.</text>
</comment>